<feature type="region of interest" description="Disordered" evidence="1">
    <location>
        <begin position="74"/>
        <end position="102"/>
    </location>
</feature>
<protein>
    <submittedName>
        <fullName evidence="2">Uncharacterized protein</fullName>
    </submittedName>
</protein>
<reference evidence="2" key="1">
    <citation type="submission" date="2023-10" db="EMBL/GenBank/DDBJ databases">
        <authorList>
            <person name="Chen Y."/>
            <person name="Shah S."/>
            <person name="Dougan E. K."/>
            <person name="Thang M."/>
            <person name="Chan C."/>
        </authorList>
    </citation>
    <scope>NUCLEOTIDE SEQUENCE [LARGE SCALE GENOMIC DNA]</scope>
</reference>
<sequence length="102" mass="11288">MLSVLRPVSVNEPRWYFTACQARDLDRGVEKMLGSKRTKAPFVSVMHWATGKRYVLEGAEEILRPGQVRGLLQKLSSEGQGTPSAEGRAPSNPQNSSCRLLC</sequence>
<evidence type="ECO:0000313" key="2">
    <source>
        <dbReference type="EMBL" id="CAK0863449.1"/>
    </source>
</evidence>
<evidence type="ECO:0000313" key="3">
    <source>
        <dbReference type="Proteomes" id="UP001189429"/>
    </source>
</evidence>
<gene>
    <name evidence="2" type="ORF">PCOR1329_LOCUS51583</name>
</gene>
<dbReference type="Proteomes" id="UP001189429">
    <property type="component" value="Unassembled WGS sequence"/>
</dbReference>
<dbReference type="EMBL" id="CAUYUJ010016260">
    <property type="protein sequence ID" value="CAK0863449.1"/>
    <property type="molecule type" value="Genomic_DNA"/>
</dbReference>
<feature type="compositionally biased region" description="Polar residues" evidence="1">
    <location>
        <begin position="91"/>
        <end position="102"/>
    </location>
</feature>
<evidence type="ECO:0000256" key="1">
    <source>
        <dbReference type="SAM" id="MobiDB-lite"/>
    </source>
</evidence>
<organism evidence="2 3">
    <name type="scientific">Prorocentrum cordatum</name>
    <dbReference type="NCBI Taxonomy" id="2364126"/>
    <lineage>
        <taxon>Eukaryota</taxon>
        <taxon>Sar</taxon>
        <taxon>Alveolata</taxon>
        <taxon>Dinophyceae</taxon>
        <taxon>Prorocentrales</taxon>
        <taxon>Prorocentraceae</taxon>
        <taxon>Prorocentrum</taxon>
    </lineage>
</organism>
<name>A0ABN9UTQ2_9DINO</name>
<accession>A0ABN9UTQ2</accession>
<keyword evidence="3" id="KW-1185">Reference proteome</keyword>
<comment type="caution">
    <text evidence="2">The sequence shown here is derived from an EMBL/GenBank/DDBJ whole genome shotgun (WGS) entry which is preliminary data.</text>
</comment>
<proteinExistence type="predicted"/>
<feature type="compositionally biased region" description="Polar residues" evidence="1">
    <location>
        <begin position="74"/>
        <end position="83"/>
    </location>
</feature>